<gene>
    <name evidence="14" type="ORF">DC041_0006875</name>
</gene>
<feature type="domain" description="AGC-kinase C-terminal" evidence="13">
    <location>
        <begin position="591"/>
        <end position="637"/>
    </location>
</feature>
<evidence type="ECO:0000256" key="10">
    <source>
        <dbReference type="ARBA" id="ARBA00047899"/>
    </source>
</evidence>
<reference evidence="14 15" key="1">
    <citation type="journal article" date="2019" name="PLoS Pathog.">
        <title>Genome sequence of the bovine parasite Schistosoma bovis Tanzania.</title>
        <authorList>
            <person name="Oey H."/>
            <person name="Zakrzewski M."/>
            <person name="Gobert G."/>
            <person name="Gravermann K."/>
            <person name="Stoye J."/>
            <person name="Jones M."/>
            <person name="Mcmanus D."/>
            <person name="Krause L."/>
        </authorList>
    </citation>
    <scope>NUCLEOTIDE SEQUENCE [LARGE SCALE GENOMIC DNA]</scope>
    <source>
        <strain evidence="14 15">TAN1997</strain>
    </source>
</reference>
<keyword evidence="6" id="KW-0547">Nucleotide-binding</keyword>
<dbReference type="PANTHER" id="PTHR24356">
    <property type="entry name" value="SERINE/THREONINE-PROTEIN KINASE"/>
    <property type="match status" value="1"/>
</dbReference>
<dbReference type="SMART" id="SM00220">
    <property type="entry name" value="S_TKc"/>
    <property type="match status" value="1"/>
</dbReference>
<dbReference type="Pfam" id="PF00069">
    <property type="entry name" value="Pkinase"/>
    <property type="match status" value="2"/>
</dbReference>
<evidence type="ECO:0000256" key="7">
    <source>
        <dbReference type="ARBA" id="ARBA00022777"/>
    </source>
</evidence>
<evidence type="ECO:0000256" key="11">
    <source>
        <dbReference type="ARBA" id="ARBA00048679"/>
    </source>
</evidence>
<dbReference type="PANTHER" id="PTHR24356:SF1">
    <property type="entry name" value="SERINE_THREONINE-PROTEIN KINASE GREATWALL"/>
    <property type="match status" value="1"/>
</dbReference>
<keyword evidence="5" id="KW-0808">Transferase</keyword>
<dbReference type="InterPro" id="IPR050236">
    <property type="entry name" value="Ser_Thr_kinase_AGC"/>
</dbReference>
<accession>A0A430QRB1</accession>
<evidence type="ECO:0000259" key="12">
    <source>
        <dbReference type="PROSITE" id="PS50011"/>
    </source>
</evidence>
<dbReference type="InterPro" id="IPR000719">
    <property type="entry name" value="Prot_kinase_dom"/>
</dbReference>
<dbReference type="PROSITE" id="PS50011">
    <property type="entry name" value="PROTEIN_KINASE_DOM"/>
    <property type="match status" value="1"/>
</dbReference>
<dbReference type="InterPro" id="IPR000961">
    <property type="entry name" value="AGC-kinase_C"/>
</dbReference>
<dbReference type="FunFam" id="1.10.510.10:FF:000604">
    <property type="entry name" value="AGC protein kinase"/>
    <property type="match status" value="1"/>
</dbReference>
<evidence type="ECO:0000256" key="4">
    <source>
        <dbReference type="ARBA" id="ARBA00022527"/>
    </source>
</evidence>
<dbReference type="InterPro" id="IPR011009">
    <property type="entry name" value="Kinase-like_dom_sf"/>
</dbReference>
<dbReference type="PROSITE" id="PS00108">
    <property type="entry name" value="PROTEIN_KINASE_ST"/>
    <property type="match status" value="1"/>
</dbReference>
<evidence type="ECO:0000313" key="14">
    <source>
        <dbReference type="EMBL" id="RTG90174.1"/>
    </source>
</evidence>
<dbReference type="Gene3D" id="1.10.510.10">
    <property type="entry name" value="Transferase(Phosphotransferase) domain 1"/>
    <property type="match status" value="2"/>
</dbReference>
<evidence type="ECO:0000256" key="1">
    <source>
        <dbReference type="ARBA" id="ARBA00009903"/>
    </source>
</evidence>
<dbReference type="EMBL" id="QMKO01001457">
    <property type="protein sequence ID" value="RTG90174.1"/>
    <property type="molecule type" value="Genomic_DNA"/>
</dbReference>
<dbReference type="EC" id="2.7.11.1" evidence="2"/>
<dbReference type="AlphaFoldDB" id="A0A430QRB1"/>
<evidence type="ECO:0000256" key="2">
    <source>
        <dbReference type="ARBA" id="ARBA00012513"/>
    </source>
</evidence>
<dbReference type="GO" id="GO:0005634">
    <property type="term" value="C:nucleus"/>
    <property type="evidence" value="ECO:0007669"/>
    <property type="project" value="TreeGrafter"/>
</dbReference>
<comment type="catalytic activity">
    <reaction evidence="11">
        <text>L-seryl-[protein] + ATP = O-phospho-L-seryl-[protein] + ADP + H(+)</text>
        <dbReference type="Rhea" id="RHEA:17989"/>
        <dbReference type="Rhea" id="RHEA-COMP:9863"/>
        <dbReference type="Rhea" id="RHEA-COMP:11604"/>
        <dbReference type="ChEBI" id="CHEBI:15378"/>
        <dbReference type="ChEBI" id="CHEBI:29999"/>
        <dbReference type="ChEBI" id="CHEBI:30616"/>
        <dbReference type="ChEBI" id="CHEBI:83421"/>
        <dbReference type="ChEBI" id="CHEBI:456216"/>
        <dbReference type="EC" id="2.7.11.1"/>
    </reaction>
</comment>
<feature type="domain" description="Protein kinase" evidence="12">
    <location>
        <begin position="1"/>
        <end position="589"/>
    </location>
</feature>
<dbReference type="STRING" id="6184.A0A430QRB1"/>
<keyword evidence="7 14" id="KW-0418">Kinase</keyword>
<dbReference type="GO" id="GO:0004674">
    <property type="term" value="F:protein serine/threonine kinase activity"/>
    <property type="evidence" value="ECO:0007669"/>
    <property type="project" value="UniProtKB-KW"/>
</dbReference>
<evidence type="ECO:0000256" key="8">
    <source>
        <dbReference type="ARBA" id="ARBA00022840"/>
    </source>
</evidence>
<evidence type="ECO:0000256" key="6">
    <source>
        <dbReference type="ARBA" id="ARBA00022741"/>
    </source>
</evidence>
<dbReference type="GO" id="GO:0035556">
    <property type="term" value="P:intracellular signal transduction"/>
    <property type="evidence" value="ECO:0007669"/>
    <property type="project" value="TreeGrafter"/>
</dbReference>
<keyword evidence="8" id="KW-0067">ATP-binding</keyword>
<sequence>MSIHRPFVLLFANHQSHIFGSSHYYHSLKLQVMEYLVGGDLKSLLLVMGRLQESHAAIYTVEIAIALEYLHTHGIIHRDLKPDNILIDSKGHLKLTDFGLSTITWKRPLQPSDVLNTPSVVPLPFQYYRTPGQLISLTTELAFNYFTNCDVSNSLHKSSSEPCFGSVAFFDGQHICDLQRFRSFSDFGNKSWKSHFRQHLIHWSPISRKSHARCSQNFETSEIHSDELQTSYSSRVNSLRTGYKLCHRQRHNYNPLPKNGPTSDLSATHSLAIDKSKTSVILKPSYHNQECQNVEKMLKNTASCLEISSLNRDIQDLILNSSPCNLTDRNDLNVDLYVNNLHIRKCLSEFSGDYLLNDIDLSNPSMDDCITSPVLLNTPLKFPHHSPASIKNSKHLTRNFHPIESESNLPAQTLLYSSPLCSMHINSTCKRQRFDKKLITSLNSTPAINPLQVTTESLENISNLESLSSHLLGTPEYLAPELLLHPNSKSACDSPAVDWWALGVILFEMLVGVTPFADETVENVFHNILSLDIHWPVATTCGSSFNINESPQKNCELSQSAVNLISGLLSYNQTDRLQVASQIKSSDLLIPVGDWNNLHDLEMPFIPDPDNSTDTFYFDIRNRYNQYSEEDLCANVK</sequence>
<name>A0A430QRB1_SCHBO</name>
<evidence type="ECO:0000256" key="3">
    <source>
        <dbReference type="ARBA" id="ARBA00022148"/>
    </source>
</evidence>
<comment type="caution">
    <text evidence="14">The sequence shown here is derived from an EMBL/GenBank/DDBJ whole genome shotgun (WGS) entry which is preliminary data.</text>
</comment>
<evidence type="ECO:0000313" key="15">
    <source>
        <dbReference type="Proteomes" id="UP000290809"/>
    </source>
</evidence>
<dbReference type="GO" id="GO:0005524">
    <property type="term" value="F:ATP binding"/>
    <property type="evidence" value="ECO:0007669"/>
    <property type="project" value="UniProtKB-KW"/>
</dbReference>
<dbReference type="InterPro" id="IPR008271">
    <property type="entry name" value="Ser/Thr_kinase_AS"/>
</dbReference>
<keyword evidence="15" id="KW-1185">Reference proteome</keyword>
<dbReference type="Gene3D" id="3.30.200.20">
    <property type="entry name" value="Phosphorylase Kinase, domain 1"/>
    <property type="match status" value="1"/>
</dbReference>
<dbReference type="PROSITE" id="PS51285">
    <property type="entry name" value="AGC_KINASE_CTER"/>
    <property type="match status" value="1"/>
</dbReference>
<evidence type="ECO:0000259" key="13">
    <source>
        <dbReference type="PROSITE" id="PS51285"/>
    </source>
</evidence>
<keyword evidence="4" id="KW-0723">Serine/threonine-protein kinase</keyword>
<proteinExistence type="inferred from homology"/>
<evidence type="ECO:0000256" key="9">
    <source>
        <dbReference type="ARBA" id="ARBA00033099"/>
    </source>
</evidence>
<comment type="similarity">
    <text evidence="1">Belongs to the protein kinase superfamily. AGC Ser/Thr protein kinase family.</text>
</comment>
<protein>
    <recommendedName>
        <fullName evidence="3">Serine/threonine-protein kinase greatwall</fullName>
        <ecNumber evidence="2">2.7.11.1</ecNumber>
    </recommendedName>
    <alternativeName>
        <fullName evidence="9">Microtubule-associated serine/threonine-protein kinase-like</fullName>
    </alternativeName>
</protein>
<organism evidence="14 15">
    <name type="scientific">Schistosoma bovis</name>
    <name type="common">Blood fluke</name>
    <dbReference type="NCBI Taxonomy" id="6184"/>
    <lineage>
        <taxon>Eukaryota</taxon>
        <taxon>Metazoa</taxon>
        <taxon>Spiralia</taxon>
        <taxon>Lophotrochozoa</taxon>
        <taxon>Platyhelminthes</taxon>
        <taxon>Trematoda</taxon>
        <taxon>Digenea</taxon>
        <taxon>Strigeidida</taxon>
        <taxon>Schistosomatoidea</taxon>
        <taxon>Schistosomatidae</taxon>
        <taxon>Schistosoma</taxon>
    </lineage>
</organism>
<evidence type="ECO:0000256" key="5">
    <source>
        <dbReference type="ARBA" id="ARBA00022679"/>
    </source>
</evidence>
<comment type="catalytic activity">
    <reaction evidence="10">
        <text>L-threonyl-[protein] + ATP = O-phospho-L-threonyl-[protein] + ADP + H(+)</text>
        <dbReference type="Rhea" id="RHEA:46608"/>
        <dbReference type="Rhea" id="RHEA-COMP:11060"/>
        <dbReference type="Rhea" id="RHEA-COMP:11605"/>
        <dbReference type="ChEBI" id="CHEBI:15378"/>
        <dbReference type="ChEBI" id="CHEBI:30013"/>
        <dbReference type="ChEBI" id="CHEBI:30616"/>
        <dbReference type="ChEBI" id="CHEBI:61977"/>
        <dbReference type="ChEBI" id="CHEBI:456216"/>
        <dbReference type="EC" id="2.7.11.1"/>
    </reaction>
</comment>
<dbReference type="SUPFAM" id="SSF56112">
    <property type="entry name" value="Protein kinase-like (PK-like)"/>
    <property type="match status" value="1"/>
</dbReference>
<dbReference type="Proteomes" id="UP000290809">
    <property type="component" value="Unassembled WGS sequence"/>
</dbReference>